<sequence>MLYLWIKDCKELFQNKKRILLIILVLIILIISTYYNVKNQKNSSDNRIRFGVADEDNSVYSKMLVEYFRENENFSSYIKIVEGNKKELENLFYHGNLDLFLQIPGGFAENMIYLKHQPIKVLISTTDVVKAVLLRNMLESYEKYIRAVEINCVALFDTMQQADMKSALINKKNVEISYDLIFTALGKDKFFNFKKVSDFPVSTLLTYYGFALLTILLNFMGLYVGFLISKEKRAGILKRLYTVGITVPAFLLEKILFSAGMIFIMLSAVYIIPNLFLEKSISVIMELFLMSAVLFSICFSVFLSGLFHDLRKYMLAGNYINFLFAIIGGGIIPVLYMPEFMVKLSLLTPNYWMIRAMLFIQKGIGKELILEIITAFLLGTVVFYIISIFLYRREEVTGEE</sequence>
<keyword evidence="3 6" id="KW-0812">Transmembrane</keyword>
<keyword evidence="2" id="KW-1003">Cell membrane</keyword>
<protein>
    <submittedName>
        <fullName evidence="8">ABC transporter permease</fullName>
    </submittedName>
</protein>
<comment type="subcellular location">
    <subcellularLocation>
        <location evidence="1">Cell membrane</location>
        <topology evidence="1">Multi-pass membrane protein</topology>
    </subcellularLocation>
</comment>
<gene>
    <name evidence="8" type="ORF">Ana3638_18450</name>
</gene>
<dbReference type="EMBL" id="CP048000">
    <property type="protein sequence ID" value="QHQ62520.1"/>
    <property type="molecule type" value="Genomic_DNA"/>
</dbReference>
<proteinExistence type="predicted"/>
<feature type="transmembrane region" description="Helical" evidence="6">
    <location>
        <begin position="284"/>
        <end position="307"/>
    </location>
</feature>
<dbReference type="InterPro" id="IPR013525">
    <property type="entry name" value="ABC2_TM"/>
</dbReference>
<evidence type="ECO:0000256" key="3">
    <source>
        <dbReference type="ARBA" id="ARBA00022692"/>
    </source>
</evidence>
<keyword evidence="5 6" id="KW-0472">Membrane</keyword>
<feature type="transmembrane region" description="Helical" evidence="6">
    <location>
        <begin position="372"/>
        <end position="391"/>
    </location>
</feature>
<organism evidence="8 9">
    <name type="scientific">Anaerocolumna sedimenticola</name>
    <dbReference type="NCBI Taxonomy" id="2696063"/>
    <lineage>
        <taxon>Bacteria</taxon>
        <taxon>Bacillati</taxon>
        <taxon>Bacillota</taxon>
        <taxon>Clostridia</taxon>
        <taxon>Lachnospirales</taxon>
        <taxon>Lachnospiraceae</taxon>
        <taxon>Anaerocolumna</taxon>
    </lineage>
</organism>
<dbReference type="GO" id="GO:0005886">
    <property type="term" value="C:plasma membrane"/>
    <property type="evidence" value="ECO:0007669"/>
    <property type="project" value="UniProtKB-SubCell"/>
</dbReference>
<keyword evidence="9" id="KW-1185">Reference proteome</keyword>
<evidence type="ECO:0000256" key="6">
    <source>
        <dbReference type="SAM" id="Phobius"/>
    </source>
</evidence>
<keyword evidence="4 6" id="KW-1133">Transmembrane helix</keyword>
<dbReference type="AlphaFoldDB" id="A0A6P1TMS8"/>
<evidence type="ECO:0000259" key="7">
    <source>
        <dbReference type="Pfam" id="PF12698"/>
    </source>
</evidence>
<dbReference type="InterPro" id="IPR051449">
    <property type="entry name" value="ABC-2_transporter_component"/>
</dbReference>
<evidence type="ECO:0000256" key="5">
    <source>
        <dbReference type="ARBA" id="ARBA00023136"/>
    </source>
</evidence>
<dbReference type="GO" id="GO:0140359">
    <property type="term" value="F:ABC-type transporter activity"/>
    <property type="evidence" value="ECO:0007669"/>
    <property type="project" value="InterPro"/>
</dbReference>
<feature type="transmembrane region" description="Helical" evidence="6">
    <location>
        <begin position="240"/>
        <end position="272"/>
    </location>
</feature>
<feature type="domain" description="ABC-2 type transporter transmembrane" evidence="7">
    <location>
        <begin position="17"/>
        <end position="388"/>
    </location>
</feature>
<evidence type="ECO:0000313" key="9">
    <source>
        <dbReference type="Proteomes" id="UP000464314"/>
    </source>
</evidence>
<dbReference type="Gene3D" id="3.40.1710.10">
    <property type="entry name" value="abc type-2 transporter like domain"/>
    <property type="match status" value="1"/>
</dbReference>
<feature type="transmembrane region" description="Helical" evidence="6">
    <location>
        <begin position="20"/>
        <end position="37"/>
    </location>
</feature>
<dbReference type="KEGG" id="anr:Ana3638_18450"/>
<name>A0A6P1TMS8_9FIRM</name>
<evidence type="ECO:0000313" key="8">
    <source>
        <dbReference type="EMBL" id="QHQ62520.1"/>
    </source>
</evidence>
<accession>A0A6P1TMS8</accession>
<feature type="transmembrane region" description="Helical" evidence="6">
    <location>
        <begin position="205"/>
        <end position="228"/>
    </location>
</feature>
<dbReference type="PANTHER" id="PTHR30294:SF29">
    <property type="entry name" value="MULTIDRUG ABC TRANSPORTER PERMEASE YBHS-RELATED"/>
    <property type="match status" value="1"/>
</dbReference>
<dbReference type="Pfam" id="PF12698">
    <property type="entry name" value="ABC2_membrane_3"/>
    <property type="match status" value="1"/>
</dbReference>
<dbReference type="PANTHER" id="PTHR30294">
    <property type="entry name" value="MEMBRANE COMPONENT OF ABC TRANSPORTER YHHJ-RELATED"/>
    <property type="match status" value="1"/>
</dbReference>
<dbReference type="Proteomes" id="UP000464314">
    <property type="component" value="Chromosome"/>
</dbReference>
<evidence type="ECO:0000256" key="1">
    <source>
        <dbReference type="ARBA" id="ARBA00004651"/>
    </source>
</evidence>
<reference evidence="8 9" key="1">
    <citation type="submission" date="2020-01" db="EMBL/GenBank/DDBJ databases">
        <title>Genome analysis of Anaerocolumna sp. CBA3638.</title>
        <authorList>
            <person name="Kim J."/>
            <person name="Roh S.W."/>
        </authorList>
    </citation>
    <scope>NUCLEOTIDE SEQUENCE [LARGE SCALE GENOMIC DNA]</scope>
    <source>
        <strain evidence="8 9">CBA3638</strain>
    </source>
</reference>
<evidence type="ECO:0000256" key="4">
    <source>
        <dbReference type="ARBA" id="ARBA00022989"/>
    </source>
</evidence>
<dbReference type="RefSeq" id="WP_161839343.1">
    <property type="nucleotide sequence ID" value="NZ_CP048000.1"/>
</dbReference>
<evidence type="ECO:0000256" key="2">
    <source>
        <dbReference type="ARBA" id="ARBA00022475"/>
    </source>
</evidence>
<feature type="transmembrane region" description="Helical" evidence="6">
    <location>
        <begin position="319"/>
        <end position="336"/>
    </location>
</feature>